<keyword evidence="3" id="KW-0012">Acyltransferase</keyword>
<dbReference type="InterPro" id="IPR013747">
    <property type="entry name" value="ACP_syn_III_C"/>
</dbReference>
<name>A0ABP0SHX3_9DINO</name>
<comment type="pathway">
    <text evidence="3">Lipid metabolism; fatty acid biosynthesis.</text>
</comment>
<dbReference type="EMBL" id="CAXAMM010043840">
    <property type="protein sequence ID" value="CAK9111974.1"/>
    <property type="molecule type" value="Genomic_DNA"/>
</dbReference>
<dbReference type="Gene3D" id="3.40.47.10">
    <property type="match status" value="1"/>
</dbReference>
<reference evidence="6 7" key="1">
    <citation type="submission" date="2024-02" db="EMBL/GenBank/DDBJ databases">
        <authorList>
            <person name="Chen Y."/>
            <person name="Shah S."/>
            <person name="Dougan E. K."/>
            <person name="Thang M."/>
            <person name="Chan C."/>
        </authorList>
    </citation>
    <scope>NUCLEOTIDE SEQUENCE [LARGE SCALE GENOMIC DNA]</scope>
</reference>
<comment type="similarity">
    <text evidence="1 3">Belongs to the thiolase-like superfamily. Chalcone/stilbene synthases family.</text>
</comment>
<evidence type="ECO:0000256" key="2">
    <source>
        <dbReference type="ARBA" id="ARBA00022679"/>
    </source>
</evidence>
<evidence type="ECO:0000256" key="1">
    <source>
        <dbReference type="ARBA" id="ARBA00005531"/>
    </source>
</evidence>
<gene>
    <name evidence="6" type="ORF">SCF082_LOCUS51932</name>
</gene>
<dbReference type="InterPro" id="IPR016039">
    <property type="entry name" value="Thiolase-like"/>
</dbReference>
<comment type="caution">
    <text evidence="6">The sequence shown here is derived from an EMBL/GenBank/DDBJ whole genome shotgun (WGS) entry which is preliminary data.</text>
</comment>
<dbReference type="EC" id="2.3.1.-" evidence="3"/>
<dbReference type="PIRSF" id="PIRSF036417">
    <property type="entry name" value="3-ktacl-CoA_syn"/>
    <property type="match status" value="1"/>
</dbReference>
<feature type="domain" description="FAE" evidence="4">
    <location>
        <begin position="152"/>
        <end position="370"/>
    </location>
</feature>
<keyword evidence="7" id="KW-1185">Reference proteome</keyword>
<organism evidence="6 7">
    <name type="scientific">Durusdinium trenchii</name>
    <dbReference type="NCBI Taxonomy" id="1381693"/>
    <lineage>
        <taxon>Eukaryota</taxon>
        <taxon>Sar</taxon>
        <taxon>Alveolata</taxon>
        <taxon>Dinophyceae</taxon>
        <taxon>Suessiales</taxon>
        <taxon>Symbiodiniaceae</taxon>
        <taxon>Durusdinium</taxon>
    </lineage>
</organism>
<sequence length="499" mass="56194">MISQLYMWRVEDFRRAWYLVQEPLVMQVIGACALIIAYLNQHKPSVYCFLACIKKQEKGLDNLVYKPPADWKVSREEVLKMLQAQNCFSENSLEFQRRILENSGTGESTHWPPGILGSRDGKTECALDTLQTEHHAVPQIPRAPQHWSTTPETSANCNMAAARSEAKEVMFSLVRDLLKRSKVKPKQIDFLIINCSLFCPTPSLCALVCNEFGLRQDVRSYNLGGMGCSANVISVDLAKQLLENRPGSRALVISMENITQNLYKGNDKSMLLQNTLFRCGGCALLLSSRILDSMRAKYKLLYTFRSQLSDDNSYNCVYQKQDENGNSGVALSKDIVKVAGRAMRQNFVQLGPHVLPVREQAKVLCNHFLVRVLSIAKERGWPLASRFATPEGYTPNFSKGIDHFCIHAGGRAVIEGVQKNLKLSDRQIRPSVQTLHDWGNTSSSSIWYETDWIERFGDLHPGERVLQISFGSGFKCNSAVWVALRVDRSKQGPGFAFCK</sequence>
<proteinExistence type="inferred from homology"/>
<dbReference type="SUPFAM" id="SSF53901">
    <property type="entry name" value="Thiolase-like"/>
    <property type="match status" value="2"/>
</dbReference>
<keyword evidence="2 3" id="KW-0808">Transferase</keyword>
<evidence type="ECO:0000259" key="5">
    <source>
        <dbReference type="Pfam" id="PF08541"/>
    </source>
</evidence>
<dbReference type="InterPro" id="IPR013601">
    <property type="entry name" value="FAE1_typ3_polyketide_synth"/>
</dbReference>
<evidence type="ECO:0000313" key="7">
    <source>
        <dbReference type="Proteomes" id="UP001642464"/>
    </source>
</evidence>
<protein>
    <recommendedName>
        <fullName evidence="3">3-ketoacyl-CoA synthase</fullName>
        <ecNumber evidence="3">2.3.1.-</ecNumber>
    </recommendedName>
</protein>
<dbReference type="CDD" id="cd00831">
    <property type="entry name" value="CHS_like"/>
    <property type="match status" value="1"/>
</dbReference>
<evidence type="ECO:0000313" key="6">
    <source>
        <dbReference type="EMBL" id="CAK9111974.1"/>
    </source>
</evidence>
<evidence type="ECO:0000259" key="4">
    <source>
        <dbReference type="Pfam" id="PF08392"/>
    </source>
</evidence>
<dbReference type="PANTHER" id="PTHR31561">
    <property type="entry name" value="3-KETOACYL-COA SYNTHASE"/>
    <property type="match status" value="1"/>
</dbReference>
<dbReference type="InterPro" id="IPR012392">
    <property type="entry name" value="3-ktacl-CoA_syn"/>
</dbReference>
<dbReference type="Proteomes" id="UP001642464">
    <property type="component" value="Unassembled WGS sequence"/>
</dbReference>
<feature type="domain" description="Beta-ketoacyl-[acyl-carrier-protein] synthase III C-terminal" evidence="5">
    <location>
        <begin position="400"/>
        <end position="481"/>
    </location>
</feature>
<evidence type="ECO:0000256" key="3">
    <source>
        <dbReference type="PIRNR" id="PIRNR036417"/>
    </source>
</evidence>
<feature type="domain" description="FAE" evidence="4">
    <location>
        <begin position="60"/>
        <end position="123"/>
    </location>
</feature>
<dbReference type="Pfam" id="PF08541">
    <property type="entry name" value="ACP_syn_III_C"/>
    <property type="match status" value="1"/>
</dbReference>
<dbReference type="Pfam" id="PF08392">
    <property type="entry name" value="FAE1_CUT1_RppA"/>
    <property type="match status" value="2"/>
</dbReference>
<accession>A0ABP0SHX3</accession>